<evidence type="ECO:0000313" key="2">
    <source>
        <dbReference type="EMBL" id="OIQ66446.1"/>
    </source>
</evidence>
<feature type="region of interest" description="Disordered" evidence="1">
    <location>
        <begin position="1"/>
        <end position="20"/>
    </location>
</feature>
<comment type="caution">
    <text evidence="2">The sequence shown here is derived from an EMBL/GenBank/DDBJ whole genome shotgun (WGS) entry which is preliminary data.</text>
</comment>
<accession>A0A1J5P5H6</accession>
<sequence length="95" mass="10332">MNRSVRTTIEDNGPAQPAHATSERIARHVNGVVYHRLSGVGCEKDGAAVGDQATGVGYGGRWCRTIRTYELLSNLLVEQKIEGTVAVQIDREPAR</sequence>
<dbReference type="EMBL" id="MLJW01006591">
    <property type="protein sequence ID" value="OIQ66446.1"/>
    <property type="molecule type" value="Genomic_DNA"/>
</dbReference>
<organism evidence="2">
    <name type="scientific">mine drainage metagenome</name>
    <dbReference type="NCBI Taxonomy" id="410659"/>
    <lineage>
        <taxon>unclassified sequences</taxon>
        <taxon>metagenomes</taxon>
        <taxon>ecological metagenomes</taxon>
    </lineage>
</organism>
<reference evidence="2" key="1">
    <citation type="submission" date="2016-10" db="EMBL/GenBank/DDBJ databases">
        <title>Sequence of Gallionella enrichment culture.</title>
        <authorList>
            <person name="Poehlein A."/>
            <person name="Muehling M."/>
            <person name="Daniel R."/>
        </authorList>
    </citation>
    <scope>NUCLEOTIDE SEQUENCE</scope>
</reference>
<evidence type="ECO:0000256" key="1">
    <source>
        <dbReference type="SAM" id="MobiDB-lite"/>
    </source>
</evidence>
<name>A0A1J5P5H6_9ZZZZ</name>
<proteinExistence type="predicted"/>
<protein>
    <submittedName>
        <fullName evidence="2">Uncharacterized protein</fullName>
    </submittedName>
</protein>
<dbReference type="AlphaFoldDB" id="A0A1J5P5H6"/>
<gene>
    <name evidence="2" type="ORF">GALL_519830</name>
</gene>